<reference evidence="3" key="1">
    <citation type="submission" date="2023-07" db="EMBL/GenBank/DDBJ databases">
        <authorList>
            <consortium name="AG Swart"/>
            <person name="Singh M."/>
            <person name="Singh A."/>
            <person name="Seah K."/>
            <person name="Emmerich C."/>
        </authorList>
    </citation>
    <scope>NUCLEOTIDE SEQUENCE</scope>
    <source>
        <strain evidence="3">DP1</strain>
    </source>
</reference>
<dbReference type="SMART" id="SM00338">
    <property type="entry name" value="BRLZ"/>
    <property type="match status" value="1"/>
</dbReference>
<protein>
    <recommendedName>
        <fullName evidence="2">BZIP domain-containing protein</fullName>
    </recommendedName>
</protein>
<evidence type="ECO:0000256" key="1">
    <source>
        <dbReference type="SAM" id="MobiDB-lite"/>
    </source>
</evidence>
<dbReference type="PROSITE" id="PS50217">
    <property type="entry name" value="BZIP"/>
    <property type="match status" value="1"/>
</dbReference>
<dbReference type="Proteomes" id="UP001295684">
    <property type="component" value="Unassembled WGS sequence"/>
</dbReference>
<keyword evidence="4" id="KW-1185">Reference proteome</keyword>
<gene>
    <name evidence="3" type="ORF">ECRASSUSDP1_LOCUS12982</name>
</gene>
<organism evidence="3 4">
    <name type="scientific">Euplotes crassus</name>
    <dbReference type="NCBI Taxonomy" id="5936"/>
    <lineage>
        <taxon>Eukaryota</taxon>
        <taxon>Sar</taxon>
        <taxon>Alveolata</taxon>
        <taxon>Ciliophora</taxon>
        <taxon>Intramacronucleata</taxon>
        <taxon>Spirotrichea</taxon>
        <taxon>Hypotrichia</taxon>
        <taxon>Euplotida</taxon>
        <taxon>Euplotidae</taxon>
        <taxon>Moneuplotes</taxon>
    </lineage>
</organism>
<dbReference type="Pfam" id="PF07716">
    <property type="entry name" value="bZIP_2"/>
    <property type="match status" value="1"/>
</dbReference>
<name>A0AAD1UMV8_EUPCR</name>
<feature type="region of interest" description="Disordered" evidence="1">
    <location>
        <begin position="1"/>
        <end position="77"/>
    </location>
</feature>
<feature type="compositionally biased region" description="Basic residues" evidence="1">
    <location>
        <begin position="64"/>
        <end position="77"/>
    </location>
</feature>
<feature type="compositionally biased region" description="Polar residues" evidence="1">
    <location>
        <begin position="22"/>
        <end position="42"/>
    </location>
</feature>
<evidence type="ECO:0000313" key="3">
    <source>
        <dbReference type="EMBL" id="CAI2371657.1"/>
    </source>
</evidence>
<sequence length="365" mass="43363">MESKRAKEENKADSIIAEVDHSQSNFSEGWNQITTSNENETVNDLLKEREDMAKPGSKLEIKRERGKQRSKKSRDRKKAYIENLEQRIKELEAENFRLQNLIISYRNDKLDVVDKKLIPFTDVNISAKLDVLKKFIDSPTLEIKESTMSFFHMYSKNIKVNIQKHKEFLDKAFEAIVNHPFPNWKMKYWEDLDNGPLKDLEILQKYSKLSKYQIPEFEKTHKFNKLDIFVASLKLNKRQYEFVKQYMDKEIQLKRRYLKGMKHLLRAKEIFESTIPEQVLSITLLLRSQILTSKQIFESKFKEDLHSRDNAFNDIFLNGIWKISIQKKKYSADLNNCEILGKLSKKYLKESESSLELEYNHFCLP</sequence>
<feature type="domain" description="BZIP" evidence="2">
    <location>
        <begin position="56"/>
        <end position="108"/>
    </location>
</feature>
<dbReference type="InterPro" id="IPR046347">
    <property type="entry name" value="bZIP_sf"/>
</dbReference>
<dbReference type="Gene3D" id="1.20.5.170">
    <property type="match status" value="1"/>
</dbReference>
<evidence type="ECO:0000313" key="4">
    <source>
        <dbReference type="Proteomes" id="UP001295684"/>
    </source>
</evidence>
<dbReference type="AlphaFoldDB" id="A0AAD1UMV8"/>
<feature type="compositionally biased region" description="Basic and acidic residues" evidence="1">
    <location>
        <begin position="1"/>
        <end position="12"/>
    </location>
</feature>
<proteinExistence type="predicted"/>
<dbReference type="InterPro" id="IPR004827">
    <property type="entry name" value="bZIP"/>
</dbReference>
<dbReference type="GO" id="GO:0003700">
    <property type="term" value="F:DNA-binding transcription factor activity"/>
    <property type="evidence" value="ECO:0007669"/>
    <property type="project" value="InterPro"/>
</dbReference>
<feature type="compositionally biased region" description="Basic and acidic residues" evidence="1">
    <location>
        <begin position="45"/>
        <end position="63"/>
    </location>
</feature>
<comment type="caution">
    <text evidence="3">The sequence shown here is derived from an EMBL/GenBank/DDBJ whole genome shotgun (WGS) entry which is preliminary data.</text>
</comment>
<dbReference type="EMBL" id="CAMPGE010012904">
    <property type="protein sequence ID" value="CAI2371657.1"/>
    <property type="molecule type" value="Genomic_DNA"/>
</dbReference>
<accession>A0AAD1UMV8</accession>
<dbReference type="SUPFAM" id="SSF57959">
    <property type="entry name" value="Leucine zipper domain"/>
    <property type="match status" value="1"/>
</dbReference>
<dbReference type="CDD" id="cd14809">
    <property type="entry name" value="bZIP_AUREO-like"/>
    <property type="match status" value="1"/>
</dbReference>
<evidence type="ECO:0000259" key="2">
    <source>
        <dbReference type="PROSITE" id="PS50217"/>
    </source>
</evidence>